<organism evidence="2 3">
    <name type="scientific">Stentor coeruleus</name>
    <dbReference type="NCBI Taxonomy" id="5963"/>
    <lineage>
        <taxon>Eukaryota</taxon>
        <taxon>Sar</taxon>
        <taxon>Alveolata</taxon>
        <taxon>Ciliophora</taxon>
        <taxon>Postciliodesmatophora</taxon>
        <taxon>Heterotrichea</taxon>
        <taxon>Heterotrichida</taxon>
        <taxon>Stentoridae</taxon>
        <taxon>Stentor</taxon>
    </lineage>
</organism>
<dbReference type="Proteomes" id="UP000187209">
    <property type="component" value="Unassembled WGS sequence"/>
</dbReference>
<accession>A0A1R2BL77</accession>
<dbReference type="PROSITE" id="PS00108">
    <property type="entry name" value="PROTEIN_KINASE_ST"/>
    <property type="match status" value="1"/>
</dbReference>
<dbReference type="GO" id="GO:0004674">
    <property type="term" value="F:protein serine/threonine kinase activity"/>
    <property type="evidence" value="ECO:0007669"/>
    <property type="project" value="TreeGrafter"/>
</dbReference>
<dbReference type="InterPro" id="IPR008271">
    <property type="entry name" value="Ser/Thr_kinase_AS"/>
</dbReference>
<keyword evidence="3" id="KW-1185">Reference proteome</keyword>
<reference evidence="2 3" key="1">
    <citation type="submission" date="2016-11" db="EMBL/GenBank/DDBJ databases">
        <title>The macronuclear genome of Stentor coeruleus: a giant cell with tiny introns.</title>
        <authorList>
            <person name="Slabodnick M."/>
            <person name="Ruby J.G."/>
            <person name="Reiff S.B."/>
            <person name="Swart E.C."/>
            <person name="Gosai S."/>
            <person name="Prabakaran S."/>
            <person name="Witkowska E."/>
            <person name="Larue G.E."/>
            <person name="Fisher S."/>
            <person name="Freeman R.M."/>
            <person name="Gunawardena J."/>
            <person name="Chu W."/>
            <person name="Stover N.A."/>
            <person name="Gregory B.D."/>
            <person name="Nowacki M."/>
            <person name="Derisi J."/>
            <person name="Roy S.W."/>
            <person name="Marshall W.F."/>
            <person name="Sood P."/>
        </authorList>
    </citation>
    <scope>NUCLEOTIDE SEQUENCE [LARGE SCALE GENOMIC DNA]</scope>
    <source>
        <strain evidence="2">WM001</strain>
    </source>
</reference>
<evidence type="ECO:0000259" key="1">
    <source>
        <dbReference type="PROSITE" id="PS50011"/>
    </source>
</evidence>
<dbReference type="GO" id="GO:0044773">
    <property type="term" value="P:mitotic DNA damage checkpoint signaling"/>
    <property type="evidence" value="ECO:0007669"/>
    <property type="project" value="TreeGrafter"/>
</dbReference>
<name>A0A1R2BL77_9CILI</name>
<dbReference type="GO" id="GO:0005634">
    <property type="term" value="C:nucleus"/>
    <property type="evidence" value="ECO:0007669"/>
    <property type="project" value="TreeGrafter"/>
</dbReference>
<protein>
    <recommendedName>
        <fullName evidence="1">Protein kinase domain-containing protein</fullName>
    </recommendedName>
</protein>
<dbReference type="EMBL" id="MPUH01000571">
    <property type="protein sequence ID" value="OMJ77512.1"/>
    <property type="molecule type" value="Genomic_DNA"/>
</dbReference>
<dbReference type="InterPro" id="IPR011009">
    <property type="entry name" value="Kinase-like_dom_sf"/>
</dbReference>
<dbReference type="Gene3D" id="1.10.510.10">
    <property type="entry name" value="Transferase(Phosphotransferase) domain 1"/>
    <property type="match status" value="1"/>
</dbReference>
<dbReference type="AlphaFoldDB" id="A0A1R2BL77"/>
<gene>
    <name evidence="2" type="ORF">SteCoe_22872</name>
</gene>
<sequence length="561" mass="64446">MSLSSLIFIAQENLKTPQVESIAGSLIQSGSKSEYTEIYKYINCALEVQIYAVATLLIKINLDDPKLPESIYYIETCFWLVDILPAHKKIILGNLDSSIDKNIKVAQNEEHFLELAKHIKKLRTYDPSFTLALLSGGIRLRSGFTMRYSKEILKTNYTNINIISILKFLIYIQNCGFEINSSMMIVISAVMNFLEYRNKYVLQDAEVNSNIKEDYEILNLAKGFNLNNQYLNNRIQIIQGNLERKGNFNSNNKKIIDPVIQSKSFEDIYSKTQLKMIESGLTYKGTGPIFARMHNNFQVSVYLADYNGIDVAVKVYKKLKPEADLNRVFNECKCYQILSDKANPTYNAFLKYYGTFIIEDCVYLVMEHVENDLMYFLSSYKQNNTKITDLQILPLFYKLIASFAEMEELGIYHGDIKPHNMLVDNNRNIKIIDYSISVVSNRILTEGTTSGTHPLQGTIGYMAPEIVEGIKKGQKMGYFKMSKADVFSLGITFLQILTLESYTDYNSQENNKLLMEAVRKLPYAWAREMLKNMLNIDPNCRPHFNKLLVDISDVCTRTFSQ</sequence>
<dbReference type="PANTHER" id="PTHR44167:SF24">
    <property type="entry name" value="SERINE_THREONINE-PROTEIN KINASE CHK2"/>
    <property type="match status" value="1"/>
</dbReference>
<feature type="domain" description="Protein kinase" evidence="1">
    <location>
        <begin position="275"/>
        <end position="559"/>
    </location>
</feature>
<dbReference type="InterPro" id="IPR000719">
    <property type="entry name" value="Prot_kinase_dom"/>
</dbReference>
<dbReference type="PANTHER" id="PTHR44167">
    <property type="entry name" value="OVARIAN-SPECIFIC SERINE/THREONINE-PROTEIN KINASE LOK-RELATED"/>
    <property type="match status" value="1"/>
</dbReference>
<dbReference type="Pfam" id="PF00069">
    <property type="entry name" value="Pkinase"/>
    <property type="match status" value="1"/>
</dbReference>
<evidence type="ECO:0000313" key="2">
    <source>
        <dbReference type="EMBL" id="OMJ77512.1"/>
    </source>
</evidence>
<dbReference type="OrthoDB" id="290533at2759"/>
<dbReference type="SMART" id="SM00220">
    <property type="entry name" value="S_TKc"/>
    <property type="match status" value="1"/>
</dbReference>
<proteinExistence type="predicted"/>
<dbReference type="GO" id="GO:0005737">
    <property type="term" value="C:cytoplasm"/>
    <property type="evidence" value="ECO:0007669"/>
    <property type="project" value="TreeGrafter"/>
</dbReference>
<dbReference type="GO" id="GO:0005524">
    <property type="term" value="F:ATP binding"/>
    <property type="evidence" value="ECO:0007669"/>
    <property type="project" value="InterPro"/>
</dbReference>
<dbReference type="SUPFAM" id="SSF56112">
    <property type="entry name" value="Protein kinase-like (PK-like)"/>
    <property type="match status" value="1"/>
</dbReference>
<dbReference type="PROSITE" id="PS50011">
    <property type="entry name" value="PROTEIN_KINASE_DOM"/>
    <property type="match status" value="1"/>
</dbReference>
<dbReference type="CDD" id="cd00180">
    <property type="entry name" value="PKc"/>
    <property type="match status" value="1"/>
</dbReference>
<evidence type="ECO:0000313" key="3">
    <source>
        <dbReference type="Proteomes" id="UP000187209"/>
    </source>
</evidence>
<comment type="caution">
    <text evidence="2">The sequence shown here is derived from an EMBL/GenBank/DDBJ whole genome shotgun (WGS) entry which is preliminary data.</text>
</comment>